<dbReference type="EMBL" id="FNRS01000001">
    <property type="protein sequence ID" value="SEB63475.1"/>
    <property type="molecule type" value="Genomic_DNA"/>
</dbReference>
<evidence type="ECO:0000313" key="2">
    <source>
        <dbReference type="EMBL" id="KMM86860.1"/>
    </source>
</evidence>
<dbReference type="Proteomes" id="UP000036395">
    <property type="component" value="Unassembled WGS sequence"/>
</dbReference>
<comment type="caution">
    <text evidence="2">The sequence shown here is derived from an EMBL/GenBank/DDBJ whole genome shotgun (WGS) entry which is preliminary data.</text>
</comment>
<keyword evidence="5" id="KW-1185">Reference proteome</keyword>
<dbReference type="InterPro" id="IPR025746">
    <property type="entry name" value="PilX_N_dom"/>
</dbReference>
<feature type="domain" description="Type 4 fimbrial biogenesis protein PilX N-terminal" evidence="1">
    <location>
        <begin position="9"/>
        <end position="59"/>
    </location>
</feature>
<dbReference type="PATRIC" id="fig|47884.3.peg.875"/>
<evidence type="ECO:0000259" key="1">
    <source>
        <dbReference type="Pfam" id="PF14341"/>
    </source>
</evidence>
<dbReference type="EMBL" id="JYLA01000001">
    <property type="protein sequence ID" value="KMM86860.1"/>
    <property type="molecule type" value="Genomic_DNA"/>
</dbReference>
<evidence type="ECO:0000313" key="5">
    <source>
        <dbReference type="Proteomes" id="UP000183155"/>
    </source>
</evidence>
<dbReference type="Proteomes" id="UP000183155">
    <property type="component" value="Unassembled WGS sequence"/>
</dbReference>
<dbReference type="AlphaFoldDB" id="A0A0J6GZ54"/>
<dbReference type="STRING" id="47884.SAMN04490203_0844"/>
<gene>
    <name evidence="3" type="ORF">SAMN04490203_0844</name>
    <name evidence="2" type="ORF">TU78_02405</name>
</gene>
<protein>
    <submittedName>
        <fullName evidence="2 3">Pilus assembly protein PilX</fullName>
    </submittedName>
</protein>
<name>A0A0J6GZ54_PSETA</name>
<dbReference type="Pfam" id="PF14341">
    <property type="entry name" value="PilX_N"/>
    <property type="match status" value="1"/>
</dbReference>
<accession>A0A0J6GZ54</accession>
<organism evidence="2 4">
    <name type="scientific">Pseudomonas taetrolens</name>
    <dbReference type="NCBI Taxonomy" id="47884"/>
    <lineage>
        <taxon>Bacteria</taxon>
        <taxon>Pseudomonadati</taxon>
        <taxon>Pseudomonadota</taxon>
        <taxon>Gammaproteobacteria</taxon>
        <taxon>Pseudomonadales</taxon>
        <taxon>Pseudomonadaceae</taxon>
        <taxon>Pseudomonas</taxon>
    </lineage>
</organism>
<reference evidence="3 5" key="2">
    <citation type="submission" date="2016-10" db="EMBL/GenBank/DDBJ databases">
        <authorList>
            <person name="Varghese N."/>
            <person name="Submissions S."/>
        </authorList>
    </citation>
    <scope>NUCLEOTIDE SEQUENCE [LARGE SCALE GENOMIC DNA]</scope>
    <source>
        <strain evidence="3 5">BS3652</strain>
    </source>
</reference>
<evidence type="ECO:0000313" key="3">
    <source>
        <dbReference type="EMBL" id="SEB63475.1"/>
    </source>
</evidence>
<reference evidence="2 4" key="1">
    <citation type="submission" date="2015-02" db="EMBL/GenBank/DDBJ databases">
        <title>Pseudomonas helleri sp. nov. and Pseudomonas weihenstephanensis sp. nov., isolated from raw cows milk.</title>
        <authorList>
            <person name="von Neubeck M."/>
            <person name="Huptas C."/>
            <person name="Wenning M."/>
            <person name="Scherer S."/>
        </authorList>
    </citation>
    <scope>NUCLEOTIDE SEQUENCE [LARGE SCALE GENOMIC DNA]</scope>
    <source>
        <strain evidence="2 4">DSM 21104</strain>
    </source>
</reference>
<proteinExistence type="predicted"/>
<evidence type="ECO:0000313" key="4">
    <source>
        <dbReference type="Proteomes" id="UP000036395"/>
    </source>
</evidence>
<sequence>MLVYSHAQKGMVLLVSLIFLLLLSLIGISAMTRATHQEKMAAGIQHVNHSFQAAEAALRQGESWLRVNWPGLLACTSPVMCAPPAAARIQRFPGFDPISGVRWLPVSGGLYGIQSLGPSMTPADYPASTLTRLYRITGIGLHGQSRTVLESLYAHYQDASGGAEGVSPPYVRRVMWRQVQ</sequence>
<dbReference type="RefSeq" id="WP_048378233.1">
    <property type="nucleotide sequence ID" value="NZ_FNRS01000001.1"/>
</dbReference>